<evidence type="ECO:0000256" key="2">
    <source>
        <dbReference type="SAM" id="Phobius"/>
    </source>
</evidence>
<comment type="caution">
    <text evidence="3">The sequence shown here is derived from an EMBL/GenBank/DDBJ whole genome shotgun (WGS) entry which is preliminary data.</text>
</comment>
<evidence type="ECO:0000313" key="3">
    <source>
        <dbReference type="EMBL" id="ORM96492.1"/>
    </source>
</evidence>
<dbReference type="Proteomes" id="UP000193785">
    <property type="component" value="Unassembled WGS sequence"/>
</dbReference>
<keyword evidence="2" id="KW-1133">Transmembrane helix</keyword>
<evidence type="ECO:0000313" key="4">
    <source>
        <dbReference type="Proteomes" id="UP000193785"/>
    </source>
</evidence>
<gene>
    <name evidence="3" type="ORF">HA46_16735</name>
</gene>
<dbReference type="EMBL" id="MLJJ01000038">
    <property type="protein sequence ID" value="ORM96492.1"/>
    <property type="molecule type" value="Genomic_DNA"/>
</dbReference>
<reference evidence="3 4" key="1">
    <citation type="journal article" date="2017" name="Antonie Van Leeuwenhoek">
        <title>Phylogenomic resolution of the bacterial genus Pantoea and its relationship with Erwinia and Tatumella.</title>
        <authorList>
            <person name="Palmer M."/>
            <person name="Steenkamp E.T."/>
            <person name="Coetzee M.P."/>
            <person name="Chan W.Y."/>
            <person name="van Zyl E."/>
            <person name="De Maayer P."/>
            <person name="Coutinho T.A."/>
            <person name="Blom J."/>
            <person name="Smits T.H."/>
            <person name="Duffy B."/>
            <person name="Venter S.N."/>
        </authorList>
    </citation>
    <scope>NUCLEOTIDE SEQUENCE [LARGE SCALE GENOMIC DNA]</scope>
    <source>
        <strain evidence="3 4">LMG 5345</strain>
    </source>
</reference>
<name>A0ABX3UNH6_9GAMM</name>
<feature type="transmembrane region" description="Helical" evidence="2">
    <location>
        <begin position="42"/>
        <end position="68"/>
    </location>
</feature>
<accession>A0ABX3UNH6</accession>
<keyword evidence="4" id="KW-1185">Reference proteome</keyword>
<keyword evidence="2" id="KW-0812">Transmembrane</keyword>
<feature type="region of interest" description="Disordered" evidence="1">
    <location>
        <begin position="75"/>
        <end position="97"/>
    </location>
</feature>
<keyword evidence="2" id="KW-0472">Membrane</keyword>
<dbReference type="RefSeq" id="WP_208857422.1">
    <property type="nucleotide sequence ID" value="NZ_DALZCT010000017.1"/>
</dbReference>
<proteinExistence type="predicted"/>
<sequence>MMQSVTDFAWRELVVLALFLWLLYRYTTLTLATTLIAVGLATLILLPADLVSGLLSLAAIGAGLGLAAHRLQQRRTAQRRQARAPRSYIRPHDEFHR</sequence>
<evidence type="ECO:0000256" key="1">
    <source>
        <dbReference type="SAM" id="MobiDB-lite"/>
    </source>
</evidence>
<organism evidence="3 4">
    <name type="scientific">Pantoea septica</name>
    <dbReference type="NCBI Taxonomy" id="472695"/>
    <lineage>
        <taxon>Bacteria</taxon>
        <taxon>Pseudomonadati</taxon>
        <taxon>Pseudomonadota</taxon>
        <taxon>Gammaproteobacteria</taxon>
        <taxon>Enterobacterales</taxon>
        <taxon>Erwiniaceae</taxon>
        <taxon>Pantoea</taxon>
    </lineage>
</organism>
<protein>
    <submittedName>
        <fullName evidence="3">Uncharacterized protein</fullName>
    </submittedName>
</protein>